<comment type="caution">
    <text evidence="2">The sequence shown here is derived from an EMBL/GenBank/DDBJ whole genome shotgun (WGS) entry which is preliminary data.</text>
</comment>
<feature type="region of interest" description="Disordered" evidence="1">
    <location>
        <begin position="115"/>
        <end position="150"/>
    </location>
</feature>
<keyword evidence="3" id="KW-1185">Reference proteome</keyword>
<dbReference type="EMBL" id="CADEAL010002262">
    <property type="protein sequence ID" value="CAB1439319.1"/>
    <property type="molecule type" value="Genomic_DNA"/>
</dbReference>
<feature type="region of interest" description="Disordered" evidence="1">
    <location>
        <begin position="53"/>
        <end position="75"/>
    </location>
</feature>
<reference evidence="2" key="1">
    <citation type="submission" date="2020-03" db="EMBL/GenBank/DDBJ databases">
        <authorList>
            <person name="Weist P."/>
        </authorList>
    </citation>
    <scope>NUCLEOTIDE SEQUENCE</scope>
</reference>
<feature type="non-terminal residue" evidence="2">
    <location>
        <position position="190"/>
    </location>
</feature>
<sequence>MVTQTSSWRLKRFSPSSPHLSFHPLPHFVFSLIEDTLFFFSAIFLSSSSSLGSTIYKTRPSSSVSSSSIRDSSRGHCGSELAVSVSWPLDHFVRSETQSAKRRKMSHVQLLRVSVHDGSAPPPKTSTAAGRKEEKRLGLGSESDANRAANAAGEEIAAVFEDKMERSQREICRRGGCWRRDEARTPAAPS</sequence>
<evidence type="ECO:0000256" key="1">
    <source>
        <dbReference type="SAM" id="MobiDB-lite"/>
    </source>
</evidence>
<organism evidence="2 3">
    <name type="scientific">Pleuronectes platessa</name>
    <name type="common">European plaice</name>
    <dbReference type="NCBI Taxonomy" id="8262"/>
    <lineage>
        <taxon>Eukaryota</taxon>
        <taxon>Metazoa</taxon>
        <taxon>Chordata</taxon>
        <taxon>Craniata</taxon>
        <taxon>Vertebrata</taxon>
        <taxon>Euteleostomi</taxon>
        <taxon>Actinopterygii</taxon>
        <taxon>Neopterygii</taxon>
        <taxon>Teleostei</taxon>
        <taxon>Neoteleostei</taxon>
        <taxon>Acanthomorphata</taxon>
        <taxon>Carangaria</taxon>
        <taxon>Pleuronectiformes</taxon>
        <taxon>Pleuronectoidei</taxon>
        <taxon>Pleuronectidae</taxon>
        <taxon>Pleuronectes</taxon>
    </lineage>
</organism>
<dbReference type="AlphaFoldDB" id="A0A9N7UYC4"/>
<accession>A0A9N7UYC4</accession>
<name>A0A9N7UYC4_PLEPL</name>
<protein>
    <submittedName>
        <fullName evidence="2">Uncharacterized protein</fullName>
    </submittedName>
</protein>
<gene>
    <name evidence="2" type="ORF">PLEPLA_LOCUS27124</name>
</gene>
<evidence type="ECO:0000313" key="2">
    <source>
        <dbReference type="EMBL" id="CAB1439319.1"/>
    </source>
</evidence>
<evidence type="ECO:0000313" key="3">
    <source>
        <dbReference type="Proteomes" id="UP001153269"/>
    </source>
</evidence>
<dbReference type="Proteomes" id="UP001153269">
    <property type="component" value="Unassembled WGS sequence"/>
</dbReference>
<proteinExistence type="predicted"/>
<feature type="compositionally biased region" description="Low complexity" evidence="1">
    <location>
        <begin position="61"/>
        <end position="70"/>
    </location>
</feature>